<feature type="compositionally biased region" description="Low complexity" evidence="1">
    <location>
        <begin position="1"/>
        <end position="17"/>
    </location>
</feature>
<reference evidence="2" key="1">
    <citation type="submission" date="2020-10" db="EMBL/GenBank/DDBJ databases">
        <authorList>
            <person name="Gilroy R."/>
        </authorList>
    </citation>
    <scope>NUCLEOTIDE SEQUENCE</scope>
    <source>
        <strain evidence="2">ChiW3-316</strain>
    </source>
</reference>
<evidence type="ECO:0000256" key="1">
    <source>
        <dbReference type="SAM" id="MobiDB-lite"/>
    </source>
</evidence>
<dbReference type="AlphaFoldDB" id="A0A9D1SBG7"/>
<protein>
    <submittedName>
        <fullName evidence="2">Uncharacterized protein</fullName>
    </submittedName>
</protein>
<sequence length="535" mass="58138">METIVPPVTTPGLTPGTDNGGVGGSLDVSGSGLEGLKPGISVNVSVQGGLDGLAASLKLNVNNRLFQIPVKLNLTANTQTLRLPENRPYPAEIKITASRPESLSFKFVTIDGQPPEKFVQTLRLPQQMPAAEKMPLINHTGSELKPEVQLHNLNFKSIAENLSALAGDKLSPETVAKLQGGEVSAGFRRVSAAPQLPAPEIREVLQNLKTALEQGDFKTFAAEISKLSGRPLPAATVVRPEIGLTSFKTPLGEFVSATPLRLDNQLPVELVIKTVTLPPAFQDGKTETADPLAASARLIEDLAAMPSLPKTPGNAVSVPVTKLLDLLKPLNLPSETMAAVVAKLPAGDARMLANLVNYVKASVHGDIRQWLGPELVEQLSLSGPEGREALQQLTTVFTASARETPLWRIVEIPFYTGENLEKIRLAVKKTEDEEEDAAERPNRRSGTRFVVDTNFTRLGRFQFDGYSLAREKRFDLIIRTERFVGNDLCANIMRIFKNTLHEVDYVGTIKVNVKENFIKIGEDMPEETLATGIFI</sequence>
<dbReference type="EMBL" id="DVNC01000053">
    <property type="protein sequence ID" value="HIU53990.1"/>
    <property type="molecule type" value="Genomic_DNA"/>
</dbReference>
<organism evidence="2 3">
    <name type="scientific">Candidatus Scatocola faecipullorum</name>
    <dbReference type="NCBI Taxonomy" id="2840917"/>
    <lineage>
        <taxon>Bacteria</taxon>
        <taxon>Pseudomonadati</taxon>
        <taxon>Pseudomonadota</taxon>
        <taxon>Alphaproteobacteria</taxon>
        <taxon>Rhodospirillales</taxon>
        <taxon>Rhodospirillaceae</taxon>
        <taxon>Rhodospirillaceae incertae sedis</taxon>
        <taxon>Candidatus Scatocola</taxon>
    </lineage>
</organism>
<reference evidence="2" key="2">
    <citation type="journal article" date="2021" name="PeerJ">
        <title>Extensive microbial diversity within the chicken gut microbiome revealed by metagenomics and culture.</title>
        <authorList>
            <person name="Gilroy R."/>
            <person name="Ravi A."/>
            <person name="Getino M."/>
            <person name="Pursley I."/>
            <person name="Horton D.L."/>
            <person name="Alikhan N.F."/>
            <person name="Baker D."/>
            <person name="Gharbi K."/>
            <person name="Hall N."/>
            <person name="Watson M."/>
            <person name="Adriaenssens E.M."/>
            <person name="Foster-Nyarko E."/>
            <person name="Jarju S."/>
            <person name="Secka A."/>
            <person name="Antonio M."/>
            <person name="Oren A."/>
            <person name="Chaudhuri R.R."/>
            <person name="La Ragione R."/>
            <person name="Hildebrand F."/>
            <person name="Pallen M.J."/>
        </authorList>
    </citation>
    <scope>NUCLEOTIDE SEQUENCE</scope>
    <source>
        <strain evidence="2">ChiW3-316</strain>
    </source>
</reference>
<feature type="region of interest" description="Disordered" evidence="1">
    <location>
        <begin position="1"/>
        <end position="27"/>
    </location>
</feature>
<dbReference type="Proteomes" id="UP000824107">
    <property type="component" value="Unassembled WGS sequence"/>
</dbReference>
<proteinExistence type="predicted"/>
<evidence type="ECO:0000313" key="2">
    <source>
        <dbReference type="EMBL" id="HIU53990.1"/>
    </source>
</evidence>
<comment type="caution">
    <text evidence="2">The sequence shown here is derived from an EMBL/GenBank/DDBJ whole genome shotgun (WGS) entry which is preliminary data.</text>
</comment>
<accession>A0A9D1SBG7</accession>
<name>A0A9D1SBG7_9PROT</name>
<gene>
    <name evidence="2" type="ORF">IAD20_07930</name>
</gene>
<evidence type="ECO:0000313" key="3">
    <source>
        <dbReference type="Proteomes" id="UP000824107"/>
    </source>
</evidence>